<evidence type="ECO:0000313" key="4">
    <source>
        <dbReference type="Proteomes" id="UP000009046"/>
    </source>
</evidence>
<dbReference type="VEuPathDB" id="VectorBase:PHUM111070"/>
<protein>
    <submittedName>
        <fullName evidence="2 3">Uncharacterized protein</fullName>
    </submittedName>
</protein>
<keyword evidence="4" id="KW-1185">Reference proteome</keyword>
<dbReference type="GeneID" id="8238241"/>
<sequence>MEKAYQIVHGKPSFNPPPPVQINHNEIPEQNDYNDDNLVALTAEEAGSDALTAEDPGEDRLKMSNPLPPCSHCSDDKENQIPDAFTYLDLDKSVSCDNLLCGDKSKCSSSRKRRFSDWESDDDVQNKKCRNSVKNNPVPIDLTDSEKATLLAEVANSASDLSDGENEPSNTMEIDSITSLVSIFSFETGFTNLTRSMSTPDLCSAQAKEHLNSDSSCAFLTMTA</sequence>
<dbReference type="HOGENOM" id="CLU_1236357_0_0_1"/>
<dbReference type="RefSeq" id="XP_002424118.1">
    <property type="nucleotide sequence ID" value="XM_002424073.1"/>
</dbReference>
<evidence type="ECO:0000256" key="1">
    <source>
        <dbReference type="SAM" id="MobiDB-lite"/>
    </source>
</evidence>
<accession>E0VDC4</accession>
<feature type="region of interest" description="Disordered" evidence="1">
    <location>
        <begin position="1"/>
        <end position="32"/>
    </location>
</feature>
<reference evidence="2" key="1">
    <citation type="submission" date="2007-04" db="EMBL/GenBank/DDBJ databases">
        <title>Annotation of Pediculus humanus corporis strain USDA.</title>
        <authorList>
            <person name="Kirkness E."/>
            <person name="Hannick L."/>
            <person name="Hass B."/>
            <person name="Bruggner R."/>
            <person name="Lawson D."/>
            <person name="Bidwell S."/>
            <person name="Joardar V."/>
            <person name="Caler E."/>
            <person name="Walenz B."/>
            <person name="Inman J."/>
            <person name="Schobel S."/>
            <person name="Galinsky K."/>
            <person name="Amedeo P."/>
            <person name="Strausberg R."/>
        </authorList>
    </citation>
    <scope>NUCLEOTIDE SEQUENCE</scope>
    <source>
        <strain evidence="2">USDA</strain>
    </source>
</reference>
<gene>
    <name evidence="3" type="primary">8238241</name>
    <name evidence="2" type="ORF">Phum_PHUM111070</name>
</gene>
<dbReference type="Proteomes" id="UP000009046">
    <property type="component" value="Unassembled WGS sequence"/>
</dbReference>
<dbReference type="AlphaFoldDB" id="E0VDC4"/>
<dbReference type="OrthoDB" id="6358394at2759"/>
<dbReference type="eggNOG" id="ENOG502QUU4">
    <property type="taxonomic scope" value="Eukaryota"/>
</dbReference>
<dbReference type="EMBL" id="AAZO01001313">
    <property type="status" value="NOT_ANNOTATED_CDS"/>
    <property type="molecule type" value="Genomic_DNA"/>
</dbReference>
<dbReference type="CTD" id="8238241"/>
<feature type="region of interest" description="Disordered" evidence="1">
    <location>
        <begin position="46"/>
        <end position="68"/>
    </location>
</feature>
<evidence type="ECO:0000313" key="3">
    <source>
        <dbReference type="EnsemblMetazoa" id="PHUM111070-PA"/>
    </source>
</evidence>
<dbReference type="EnsemblMetazoa" id="PHUM111070-RA">
    <property type="protein sequence ID" value="PHUM111070-PA"/>
    <property type="gene ID" value="PHUM111070"/>
</dbReference>
<organism>
    <name type="scientific">Pediculus humanus subsp. corporis</name>
    <name type="common">Body louse</name>
    <dbReference type="NCBI Taxonomy" id="121224"/>
    <lineage>
        <taxon>Eukaryota</taxon>
        <taxon>Metazoa</taxon>
        <taxon>Ecdysozoa</taxon>
        <taxon>Arthropoda</taxon>
        <taxon>Hexapoda</taxon>
        <taxon>Insecta</taxon>
        <taxon>Pterygota</taxon>
        <taxon>Neoptera</taxon>
        <taxon>Paraneoptera</taxon>
        <taxon>Psocodea</taxon>
        <taxon>Troctomorpha</taxon>
        <taxon>Phthiraptera</taxon>
        <taxon>Anoplura</taxon>
        <taxon>Pediculidae</taxon>
        <taxon>Pediculus</taxon>
    </lineage>
</organism>
<dbReference type="EMBL" id="DS235073">
    <property type="protein sequence ID" value="EEB11380.1"/>
    <property type="molecule type" value="Genomic_DNA"/>
</dbReference>
<proteinExistence type="predicted"/>
<dbReference type="InParanoid" id="E0VDC4"/>
<reference evidence="2" key="2">
    <citation type="submission" date="2007-04" db="EMBL/GenBank/DDBJ databases">
        <title>The genome of the human body louse.</title>
        <authorList>
            <consortium name="The Human Body Louse Genome Consortium"/>
            <person name="Kirkness E."/>
            <person name="Walenz B."/>
            <person name="Hass B."/>
            <person name="Bruggner R."/>
            <person name="Strausberg R."/>
        </authorList>
    </citation>
    <scope>NUCLEOTIDE SEQUENCE</scope>
    <source>
        <strain evidence="2">USDA</strain>
    </source>
</reference>
<name>E0VDC4_PEDHC</name>
<dbReference type="STRING" id="121224.E0VDC4"/>
<dbReference type="KEGG" id="phu:Phum_PHUM111070"/>
<evidence type="ECO:0000313" key="2">
    <source>
        <dbReference type="EMBL" id="EEB11380.1"/>
    </source>
</evidence>
<reference evidence="3" key="3">
    <citation type="submission" date="2020-05" db="UniProtKB">
        <authorList>
            <consortium name="EnsemblMetazoa"/>
        </authorList>
    </citation>
    <scope>IDENTIFICATION</scope>
    <source>
        <strain evidence="3">USDA</strain>
    </source>
</reference>